<gene>
    <name evidence="3" type="ORF">EII11_03345</name>
</gene>
<dbReference type="Pfam" id="PF00874">
    <property type="entry name" value="PRD"/>
    <property type="match status" value="1"/>
</dbReference>
<dbReference type="Pfam" id="PF03123">
    <property type="entry name" value="CAT_RBD"/>
    <property type="match status" value="1"/>
</dbReference>
<evidence type="ECO:0000259" key="2">
    <source>
        <dbReference type="PROSITE" id="PS51372"/>
    </source>
</evidence>
<dbReference type="Gene3D" id="1.10.1790.10">
    <property type="entry name" value="PRD domain"/>
    <property type="match status" value="1"/>
</dbReference>
<dbReference type="SMART" id="SM01061">
    <property type="entry name" value="CAT_RBD"/>
    <property type="match status" value="1"/>
</dbReference>
<dbReference type="SUPFAM" id="SSF50151">
    <property type="entry name" value="SacY-like RNA-binding domain"/>
    <property type="match status" value="1"/>
</dbReference>
<dbReference type="GO" id="GO:0003723">
    <property type="term" value="F:RNA binding"/>
    <property type="evidence" value="ECO:0007669"/>
    <property type="project" value="InterPro"/>
</dbReference>
<dbReference type="PANTHER" id="PTHR30185:SF15">
    <property type="entry name" value="CRYPTIC BETA-GLUCOSIDE BGL OPERON ANTITERMINATOR"/>
    <property type="match status" value="1"/>
</dbReference>
<dbReference type="EMBL" id="RQZF01000002">
    <property type="protein sequence ID" value="RRC95900.1"/>
    <property type="molecule type" value="Genomic_DNA"/>
</dbReference>
<dbReference type="PROSITE" id="PS51372">
    <property type="entry name" value="PRD_2"/>
    <property type="match status" value="1"/>
</dbReference>
<organism evidence="3 4">
    <name type="scientific">Schaalia canis</name>
    <dbReference type="NCBI Taxonomy" id="100469"/>
    <lineage>
        <taxon>Bacteria</taxon>
        <taxon>Bacillati</taxon>
        <taxon>Actinomycetota</taxon>
        <taxon>Actinomycetes</taxon>
        <taxon>Actinomycetales</taxon>
        <taxon>Actinomycetaceae</taxon>
        <taxon>Schaalia</taxon>
    </lineage>
</organism>
<dbReference type="Proteomes" id="UP000280444">
    <property type="component" value="Unassembled WGS sequence"/>
</dbReference>
<dbReference type="InterPro" id="IPR036650">
    <property type="entry name" value="CAT_RNA-bd_dom_sf"/>
</dbReference>
<keyword evidence="4" id="KW-1185">Reference proteome</keyword>
<comment type="caution">
    <text evidence="3">The sequence shown here is derived from an EMBL/GenBank/DDBJ whole genome shotgun (WGS) entry which is preliminary data.</text>
</comment>
<proteinExistence type="predicted"/>
<feature type="domain" description="PRD" evidence="2">
    <location>
        <begin position="74"/>
        <end position="178"/>
    </location>
</feature>
<keyword evidence="1" id="KW-0677">Repeat</keyword>
<evidence type="ECO:0000256" key="1">
    <source>
        <dbReference type="ARBA" id="ARBA00022737"/>
    </source>
</evidence>
<dbReference type="PANTHER" id="PTHR30185">
    <property type="entry name" value="CRYPTIC BETA-GLUCOSIDE BGL OPERON ANTITERMINATOR"/>
    <property type="match status" value="1"/>
</dbReference>
<dbReference type="Gene3D" id="2.30.24.10">
    <property type="entry name" value="CAT RNA-binding domain"/>
    <property type="match status" value="1"/>
</dbReference>
<dbReference type="InterPro" id="IPR050661">
    <property type="entry name" value="BglG_antiterminators"/>
</dbReference>
<dbReference type="OrthoDB" id="9813552at2"/>
<dbReference type="RefSeq" id="WP_124868597.1">
    <property type="nucleotide sequence ID" value="NZ_RQZF01000002.1"/>
</dbReference>
<dbReference type="AlphaFoldDB" id="A0A3P1SG47"/>
<dbReference type="SUPFAM" id="SSF63520">
    <property type="entry name" value="PTS-regulatory domain, PRD"/>
    <property type="match status" value="1"/>
</dbReference>
<accession>A0A3P1SG47</accession>
<dbReference type="InterPro" id="IPR011608">
    <property type="entry name" value="PRD"/>
</dbReference>
<dbReference type="InterPro" id="IPR004341">
    <property type="entry name" value="CAT_RNA-bd_dom"/>
</dbReference>
<sequence length="307" mass="33795">MYDRAPGADPEYRVTHVLNNNAVVVRSESGLSVLVGTGIGFNRKVDDPIDPAIVQQQYVAIEPDKIHYLTLLNGLDPELLSAISEGVELATKTLGHLHPSIYLLLTDHLAFAVERFRDGQVIQNNLLPEIRAFFPAEFEVAELVLHHINTRVGVELPLDEAAFITLHLNAARSGESVKRPLSRANALAGVIDQALARLKVAECPRSLREDLSAALVALVDRIETGRARLFSVPRSIARDLHDEWTHAEWIILTLLGEAPAHSSNTSGALIRGGISSEQRLGETAFLAVFLHGWIYDLQHNSITQQRS</sequence>
<protein>
    <submittedName>
        <fullName evidence="3">PRD domain-containing protein</fullName>
    </submittedName>
</protein>
<dbReference type="InterPro" id="IPR036634">
    <property type="entry name" value="PRD_sf"/>
</dbReference>
<dbReference type="GO" id="GO:0006355">
    <property type="term" value="P:regulation of DNA-templated transcription"/>
    <property type="evidence" value="ECO:0007669"/>
    <property type="project" value="InterPro"/>
</dbReference>
<evidence type="ECO:0000313" key="3">
    <source>
        <dbReference type="EMBL" id="RRC95900.1"/>
    </source>
</evidence>
<reference evidence="3 4" key="1">
    <citation type="submission" date="2018-11" db="EMBL/GenBank/DDBJ databases">
        <title>Genomes From Bacteria Associated with the Canine Oral Cavity: a Test Case for Automated Genome-Based Taxonomic Assignment.</title>
        <authorList>
            <person name="Coil D.A."/>
            <person name="Jospin G."/>
            <person name="Darling A.E."/>
            <person name="Wallis C."/>
            <person name="Davis I.J."/>
            <person name="Harris S."/>
            <person name="Eisen J.A."/>
            <person name="Holcombe L.J."/>
            <person name="O'Flynn C."/>
        </authorList>
    </citation>
    <scope>NUCLEOTIDE SEQUENCE [LARGE SCALE GENOMIC DNA]</scope>
    <source>
        <strain evidence="3 4">OH770</strain>
    </source>
</reference>
<evidence type="ECO:0000313" key="4">
    <source>
        <dbReference type="Proteomes" id="UP000280444"/>
    </source>
</evidence>
<name>A0A3P1SG47_9ACTO</name>